<dbReference type="PIRSF" id="PIRSF006648">
    <property type="entry name" value="DrrB"/>
    <property type="match status" value="1"/>
</dbReference>
<keyword evidence="6 9" id="KW-0812">Transmembrane</keyword>
<keyword evidence="4 9" id="KW-1003">Cell membrane</keyword>
<name>A0A399J145_9CLOT</name>
<keyword evidence="5" id="KW-0997">Cell inner membrane</keyword>
<feature type="domain" description="ABC transmembrane type-2" evidence="10">
    <location>
        <begin position="34"/>
        <end position="251"/>
    </location>
</feature>
<accession>A0A399J145</accession>
<feature type="transmembrane region" description="Helical" evidence="9">
    <location>
        <begin position="137"/>
        <end position="161"/>
    </location>
</feature>
<dbReference type="Proteomes" id="UP000265930">
    <property type="component" value="Unassembled WGS sequence"/>
</dbReference>
<dbReference type="PANTHER" id="PTHR30413:SF8">
    <property type="entry name" value="TRANSPORT PERMEASE PROTEIN"/>
    <property type="match status" value="1"/>
</dbReference>
<keyword evidence="3 9" id="KW-0813">Transport</keyword>
<comment type="subcellular location">
    <subcellularLocation>
        <location evidence="1">Cell inner membrane</location>
        <topology evidence="1">Multi-pass membrane protein</topology>
    </subcellularLocation>
    <subcellularLocation>
        <location evidence="9">Cell membrane</location>
        <topology evidence="9">Multi-pass membrane protein</topology>
    </subcellularLocation>
</comment>
<feature type="transmembrane region" description="Helical" evidence="9">
    <location>
        <begin position="173"/>
        <end position="192"/>
    </location>
</feature>
<feature type="transmembrane region" description="Helical" evidence="9">
    <location>
        <begin position="66"/>
        <end position="90"/>
    </location>
</feature>
<sequence length="259" mass="29500">MNLVKKIISLSKFKFLLSQLVKRDFKIKYRGSMLGVLWSVLNPLLNMIVLSIVFSQVFRSVDNYKMYLLSGLTVFNFYSEASNTAINSIVGNFGLITKVYFPKFILPFSKVISAGINLGISVVVFFILGSFMGIKIWWGIILVPFMLIFLILFSSGMSFILSALQVFFRDTQHLYGVFLTIWMYATPILYPIDIIPTAVQPIFKANPLYIFIDFLRQITLNGIVPSISSFIYCALWGIGTFIVGAFVFVKSQDKFIYYS</sequence>
<dbReference type="EMBL" id="QXDJ01000001">
    <property type="protein sequence ID" value="RII36656.1"/>
    <property type="molecule type" value="Genomic_DNA"/>
</dbReference>
<dbReference type="InterPro" id="IPR013525">
    <property type="entry name" value="ABC2_TM"/>
</dbReference>
<dbReference type="RefSeq" id="WP_119365868.1">
    <property type="nucleotide sequence ID" value="NZ_QXDJ01000001.1"/>
</dbReference>
<feature type="transmembrane region" description="Helical" evidence="9">
    <location>
        <begin position="111"/>
        <end position="131"/>
    </location>
</feature>
<keyword evidence="7 9" id="KW-1133">Transmembrane helix</keyword>
<evidence type="ECO:0000256" key="1">
    <source>
        <dbReference type="ARBA" id="ARBA00004429"/>
    </source>
</evidence>
<protein>
    <recommendedName>
        <fullName evidence="9">Transport permease protein</fullName>
    </recommendedName>
</protein>
<comment type="similarity">
    <text evidence="2 9">Belongs to the ABC-2 integral membrane protein family.</text>
</comment>
<dbReference type="Pfam" id="PF01061">
    <property type="entry name" value="ABC2_membrane"/>
    <property type="match status" value="1"/>
</dbReference>
<feature type="transmembrane region" description="Helical" evidence="9">
    <location>
        <begin position="229"/>
        <end position="249"/>
    </location>
</feature>
<evidence type="ECO:0000313" key="11">
    <source>
        <dbReference type="EMBL" id="RII36656.1"/>
    </source>
</evidence>
<evidence type="ECO:0000256" key="3">
    <source>
        <dbReference type="ARBA" id="ARBA00022448"/>
    </source>
</evidence>
<comment type="caution">
    <text evidence="11">The sequence shown here is derived from an EMBL/GenBank/DDBJ whole genome shotgun (WGS) entry which is preliminary data.</text>
</comment>
<evidence type="ECO:0000256" key="2">
    <source>
        <dbReference type="ARBA" id="ARBA00007783"/>
    </source>
</evidence>
<dbReference type="InterPro" id="IPR047817">
    <property type="entry name" value="ABC2_TM_bact-type"/>
</dbReference>
<feature type="transmembrane region" description="Helical" evidence="9">
    <location>
        <begin position="32"/>
        <end position="54"/>
    </location>
</feature>
<evidence type="ECO:0000256" key="7">
    <source>
        <dbReference type="ARBA" id="ARBA00022989"/>
    </source>
</evidence>
<dbReference type="GO" id="GO:0015920">
    <property type="term" value="P:lipopolysaccharide transport"/>
    <property type="evidence" value="ECO:0007669"/>
    <property type="project" value="TreeGrafter"/>
</dbReference>
<reference evidence="11 12" key="1">
    <citation type="submission" date="2018-08" db="EMBL/GenBank/DDBJ databases">
        <title>Genome of Clostridium chromiireducens C1, DSM12136.</title>
        <authorList>
            <person name="Xing M."/>
            <person name="Wei Y."/>
            <person name="Ang E.L."/>
            <person name="Zhao H."/>
            <person name="Zhang Y."/>
        </authorList>
    </citation>
    <scope>NUCLEOTIDE SEQUENCE [LARGE SCALE GENOMIC DNA]</scope>
    <source>
        <strain evidence="11 12">C1</strain>
    </source>
</reference>
<proteinExistence type="inferred from homology"/>
<dbReference type="AlphaFoldDB" id="A0A399J145"/>
<evidence type="ECO:0000256" key="9">
    <source>
        <dbReference type="RuleBase" id="RU361157"/>
    </source>
</evidence>
<dbReference type="GO" id="GO:0043190">
    <property type="term" value="C:ATP-binding cassette (ABC) transporter complex"/>
    <property type="evidence" value="ECO:0007669"/>
    <property type="project" value="InterPro"/>
</dbReference>
<evidence type="ECO:0000256" key="8">
    <source>
        <dbReference type="ARBA" id="ARBA00023136"/>
    </source>
</evidence>
<evidence type="ECO:0000313" key="12">
    <source>
        <dbReference type="Proteomes" id="UP000265930"/>
    </source>
</evidence>
<dbReference type="PROSITE" id="PS51012">
    <property type="entry name" value="ABC_TM2"/>
    <property type="match status" value="1"/>
</dbReference>
<dbReference type="PANTHER" id="PTHR30413">
    <property type="entry name" value="INNER MEMBRANE TRANSPORT PERMEASE"/>
    <property type="match status" value="1"/>
</dbReference>
<evidence type="ECO:0000256" key="4">
    <source>
        <dbReference type="ARBA" id="ARBA00022475"/>
    </source>
</evidence>
<dbReference type="InterPro" id="IPR000412">
    <property type="entry name" value="ABC_2_transport"/>
</dbReference>
<organism evidence="11 12">
    <name type="scientific">Clostridium chromiireducens</name>
    <dbReference type="NCBI Taxonomy" id="225345"/>
    <lineage>
        <taxon>Bacteria</taxon>
        <taxon>Bacillati</taxon>
        <taxon>Bacillota</taxon>
        <taxon>Clostridia</taxon>
        <taxon>Eubacteriales</taxon>
        <taxon>Clostridiaceae</taxon>
        <taxon>Clostridium</taxon>
    </lineage>
</organism>
<evidence type="ECO:0000259" key="10">
    <source>
        <dbReference type="PROSITE" id="PS51012"/>
    </source>
</evidence>
<gene>
    <name evidence="11" type="ORF">D2A34_04525</name>
</gene>
<evidence type="ECO:0000256" key="5">
    <source>
        <dbReference type="ARBA" id="ARBA00022519"/>
    </source>
</evidence>
<dbReference type="GO" id="GO:0140359">
    <property type="term" value="F:ABC-type transporter activity"/>
    <property type="evidence" value="ECO:0007669"/>
    <property type="project" value="InterPro"/>
</dbReference>
<evidence type="ECO:0000256" key="6">
    <source>
        <dbReference type="ARBA" id="ARBA00022692"/>
    </source>
</evidence>
<keyword evidence="8 9" id="KW-0472">Membrane</keyword>